<proteinExistence type="predicted"/>
<name>A0ABX0Z2D6_9ACTN</name>
<dbReference type="Proteomes" id="UP000783871">
    <property type="component" value="Unassembled WGS sequence"/>
</dbReference>
<dbReference type="InterPro" id="IPR011990">
    <property type="entry name" value="TPR-like_helical_dom_sf"/>
</dbReference>
<evidence type="ECO:0000256" key="1">
    <source>
        <dbReference type="SAM" id="Phobius"/>
    </source>
</evidence>
<dbReference type="EMBL" id="JAATEO010000007">
    <property type="protein sequence ID" value="NJP31962.1"/>
    <property type="molecule type" value="Genomic_DNA"/>
</dbReference>
<accession>A0ABX0Z2D6</accession>
<evidence type="ECO:0008006" key="4">
    <source>
        <dbReference type="Google" id="ProtNLM"/>
    </source>
</evidence>
<keyword evidence="1" id="KW-0812">Transmembrane</keyword>
<dbReference type="SUPFAM" id="SSF48452">
    <property type="entry name" value="TPR-like"/>
    <property type="match status" value="1"/>
</dbReference>
<feature type="transmembrane region" description="Helical" evidence="1">
    <location>
        <begin position="259"/>
        <end position="280"/>
    </location>
</feature>
<reference evidence="2 3" key="1">
    <citation type="submission" date="2020-03" db="EMBL/GenBank/DDBJ databases">
        <title>WGS of actinomycetes isolated from Thailand.</title>
        <authorList>
            <person name="Thawai C."/>
        </authorList>
    </citation>
    <scope>NUCLEOTIDE SEQUENCE [LARGE SCALE GENOMIC DNA]</scope>
    <source>
        <strain evidence="2 3">HSS6-12</strain>
    </source>
</reference>
<feature type="transmembrane region" description="Helical" evidence="1">
    <location>
        <begin position="235"/>
        <end position="253"/>
    </location>
</feature>
<comment type="caution">
    <text evidence="2">The sequence shown here is derived from an EMBL/GenBank/DDBJ whole genome shotgun (WGS) entry which is preliminary data.</text>
</comment>
<dbReference type="SMART" id="SM00028">
    <property type="entry name" value="TPR"/>
    <property type="match status" value="2"/>
</dbReference>
<gene>
    <name evidence="2" type="ORF">HCJ94_08195</name>
</gene>
<dbReference type="RefSeq" id="WP_168000370.1">
    <property type="nucleotide sequence ID" value="NZ_JAATEO010000007.1"/>
</dbReference>
<protein>
    <recommendedName>
        <fullName evidence="4">Tetratricopeptide repeat protein</fullName>
    </recommendedName>
</protein>
<keyword evidence="1" id="KW-0472">Membrane</keyword>
<organism evidence="2 3">
    <name type="scientific">Micromonospora thermarum</name>
    <dbReference type="NCBI Taxonomy" id="2720024"/>
    <lineage>
        <taxon>Bacteria</taxon>
        <taxon>Bacillati</taxon>
        <taxon>Actinomycetota</taxon>
        <taxon>Actinomycetes</taxon>
        <taxon>Micromonosporales</taxon>
        <taxon>Micromonosporaceae</taxon>
        <taxon>Micromonospora</taxon>
    </lineage>
</organism>
<sequence>MSTSHDQLARVAHLLEVGRAEQALDELGRLPGDVATGVAAFRLRAAALTDLDRWDQVVTVARQGLAETGPDAELLGRLGLALRHEREFPLAERALLDGLALAPENSWLLCQYADLCSAVGQTDKAERLVARAAAIAPGAPTVFASRFQLAYARGDDRGAERVAQEFLAAWPAHPAALALHGHAASARGRVDAARRSFGQAVAHDPTDAGFADAAWESRVYAHPLLRPLRPLYRLGVLRTWLVAVGVIAVLNIVGLDLLAALFALLWVVYCVWSWVAPPLVRRLVRRRWRP</sequence>
<evidence type="ECO:0000313" key="3">
    <source>
        <dbReference type="Proteomes" id="UP000783871"/>
    </source>
</evidence>
<dbReference type="Gene3D" id="1.25.40.10">
    <property type="entry name" value="Tetratricopeptide repeat domain"/>
    <property type="match status" value="1"/>
</dbReference>
<keyword evidence="1" id="KW-1133">Transmembrane helix</keyword>
<keyword evidence="3" id="KW-1185">Reference proteome</keyword>
<dbReference type="InterPro" id="IPR019734">
    <property type="entry name" value="TPR_rpt"/>
</dbReference>
<evidence type="ECO:0000313" key="2">
    <source>
        <dbReference type="EMBL" id="NJP31962.1"/>
    </source>
</evidence>